<dbReference type="PANTHER" id="PTHR11537:SF254">
    <property type="entry name" value="POTASSIUM VOLTAGE-GATED CHANNEL PROTEIN SHAB"/>
    <property type="match status" value="1"/>
</dbReference>
<keyword evidence="10 12" id="KW-0472">Membrane</keyword>
<keyword evidence="5" id="KW-0631">Potassium channel</keyword>
<feature type="transmembrane region" description="Helical" evidence="12">
    <location>
        <begin position="190"/>
        <end position="216"/>
    </location>
</feature>
<dbReference type="InterPro" id="IPR005821">
    <property type="entry name" value="Ion_trans_dom"/>
</dbReference>
<dbReference type="InterPro" id="IPR027359">
    <property type="entry name" value="Volt_channel_dom_sf"/>
</dbReference>
<evidence type="ECO:0000256" key="4">
    <source>
        <dbReference type="ARBA" id="ARBA00022692"/>
    </source>
</evidence>
<keyword evidence="8 12" id="KW-1133">Transmembrane helix</keyword>
<evidence type="ECO:0000256" key="7">
    <source>
        <dbReference type="ARBA" id="ARBA00022958"/>
    </source>
</evidence>
<sequence length="224" mass="25064">MTEIRIGNSENKLGILNLLVIILSIYVLGSLIVDSVIILDSETSTLLNYIDNSICAFFFVEFCIRFYKAESKLKFLHWGWIDLISCIPMIDYLRAGRLLRLIRLLRIVRAFRSTKHLVNHIFANKAKGALTSVSVIAILLVIFSAIAILQVEKDANSNIKTAEDAIWWAYVTITTVGYGDKYPVTTEGRIIASILMTAGVGLFGTFTAYVASWFVVDNKNQNSS</sequence>
<name>A0ABU1Y256_9FLAO</name>
<keyword evidence="3" id="KW-0633">Potassium transport</keyword>
<keyword evidence="11 14" id="KW-0407">Ion channel</keyword>
<evidence type="ECO:0000256" key="9">
    <source>
        <dbReference type="ARBA" id="ARBA00023065"/>
    </source>
</evidence>
<dbReference type="SUPFAM" id="SSF81324">
    <property type="entry name" value="Voltage-gated potassium channels"/>
    <property type="match status" value="1"/>
</dbReference>
<feature type="transmembrane region" description="Helical" evidence="12">
    <location>
        <begin position="129"/>
        <end position="149"/>
    </location>
</feature>
<evidence type="ECO:0000256" key="10">
    <source>
        <dbReference type="ARBA" id="ARBA00023136"/>
    </source>
</evidence>
<evidence type="ECO:0000313" key="14">
    <source>
        <dbReference type="EMBL" id="MDR7208309.1"/>
    </source>
</evidence>
<dbReference type="GO" id="GO:0034220">
    <property type="term" value="P:monoatomic ion transmembrane transport"/>
    <property type="evidence" value="ECO:0007669"/>
    <property type="project" value="UniProtKB-KW"/>
</dbReference>
<evidence type="ECO:0000256" key="1">
    <source>
        <dbReference type="ARBA" id="ARBA00004141"/>
    </source>
</evidence>
<feature type="transmembrane region" description="Helical" evidence="12">
    <location>
        <begin position="46"/>
        <end position="69"/>
    </location>
</feature>
<reference evidence="14 15" key="1">
    <citation type="submission" date="2023-07" db="EMBL/GenBank/DDBJ databases">
        <title>Sorghum-associated microbial communities from plants grown in Nebraska, USA.</title>
        <authorList>
            <person name="Schachtman D."/>
        </authorList>
    </citation>
    <scope>NUCLEOTIDE SEQUENCE [LARGE SCALE GENOMIC DNA]</scope>
    <source>
        <strain evidence="14 15">4129</strain>
    </source>
</reference>
<dbReference type="RefSeq" id="WP_310276792.1">
    <property type="nucleotide sequence ID" value="NZ_JAVDWQ010000001.1"/>
</dbReference>
<evidence type="ECO:0000256" key="6">
    <source>
        <dbReference type="ARBA" id="ARBA00022882"/>
    </source>
</evidence>
<organism evidence="14 15">
    <name type="scientific">Flavobacterium piscis</name>
    <dbReference type="NCBI Taxonomy" id="1114874"/>
    <lineage>
        <taxon>Bacteria</taxon>
        <taxon>Pseudomonadati</taxon>
        <taxon>Bacteroidota</taxon>
        <taxon>Flavobacteriia</taxon>
        <taxon>Flavobacteriales</taxon>
        <taxon>Flavobacteriaceae</taxon>
        <taxon>Flavobacterium</taxon>
    </lineage>
</organism>
<evidence type="ECO:0000256" key="8">
    <source>
        <dbReference type="ARBA" id="ARBA00022989"/>
    </source>
</evidence>
<keyword evidence="2" id="KW-0813">Transport</keyword>
<dbReference type="Gene3D" id="1.20.5.110">
    <property type="match status" value="1"/>
</dbReference>
<evidence type="ECO:0000259" key="13">
    <source>
        <dbReference type="Pfam" id="PF00520"/>
    </source>
</evidence>
<keyword evidence="6" id="KW-0851">Voltage-gated channel</keyword>
<evidence type="ECO:0000256" key="12">
    <source>
        <dbReference type="SAM" id="Phobius"/>
    </source>
</evidence>
<comment type="subcellular location">
    <subcellularLocation>
        <location evidence="1">Membrane</location>
        <topology evidence="1">Multi-pass membrane protein</topology>
    </subcellularLocation>
</comment>
<dbReference type="InterPro" id="IPR028325">
    <property type="entry name" value="VG_K_chnl"/>
</dbReference>
<protein>
    <submittedName>
        <fullName evidence="14">Voltage-gated potassium channel</fullName>
    </submittedName>
</protein>
<evidence type="ECO:0000256" key="3">
    <source>
        <dbReference type="ARBA" id="ARBA00022538"/>
    </source>
</evidence>
<evidence type="ECO:0000256" key="5">
    <source>
        <dbReference type="ARBA" id="ARBA00022826"/>
    </source>
</evidence>
<feature type="domain" description="Ion transport" evidence="13">
    <location>
        <begin position="16"/>
        <end position="220"/>
    </location>
</feature>
<evidence type="ECO:0000256" key="2">
    <source>
        <dbReference type="ARBA" id="ARBA00022448"/>
    </source>
</evidence>
<comment type="caution">
    <text evidence="14">The sequence shown here is derived from an EMBL/GenBank/DDBJ whole genome shotgun (WGS) entry which is preliminary data.</text>
</comment>
<proteinExistence type="predicted"/>
<dbReference type="PRINTS" id="PR00169">
    <property type="entry name" value="KCHANNEL"/>
</dbReference>
<accession>A0ABU1Y256</accession>
<keyword evidence="15" id="KW-1185">Reference proteome</keyword>
<dbReference type="Pfam" id="PF00520">
    <property type="entry name" value="Ion_trans"/>
    <property type="match status" value="1"/>
</dbReference>
<gene>
    <name evidence="14" type="ORF">J2W48_000230</name>
</gene>
<evidence type="ECO:0000313" key="15">
    <source>
        <dbReference type="Proteomes" id="UP001269081"/>
    </source>
</evidence>
<dbReference type="Proteomes" id="UP001269081">
    <property type="component" value="Unassembled WGS sequence"/>
</dbReference>
<dbReference type="Gene3D" id="1.20.120.350">
    <property type="entry name" value="Voltage-gated potassium channels. Chain C"/>
    <property type="match status" value="1"/>
</dbReference>
<evidence type="ECO:0000256" key="11">
    <source>
        <dbReference type="ARBA" id="ARBA00023303"/>
    </source>
</evidence>
<keyword evidence="7" id="KW-0630">Potassium</keyword>
<dbReference type="EMBL" id="JAVDWQ010000001">
    <property type="protein sequence ID" value="MDR7208309.1"/>
    <property type="molecule type" value="Genomic_DNA"/>
</dbReference>
<keyword evidence="9" id="KW-0406">Ion transport</keyword>
<dbReference type="PANTHER" id="PTHR11537">
    <property type="entry name" value="VOLTAGE-GATED POTASSIUM CHANNEL"/>
    <property type="match status" value="1"/>
</dbReference>
<keyword evidence="4 12" id="KW-0812">Transmembrane</keyword>
<feature type="transmembrane region" description="Helical" evidence="12">
    <location>
        <begin position="15"/>
        <end position="39"/>
    </location>
</feature>
<dbReference type="Gene3D" id="1.10.287.70">
    <property type="match status" value="1"/>
</dbReference>